<dbReference type="CDD" id="cd02440">
    <property type="entry name" value="AdoMet_MTases"/>
    <property type="match status" value="1"/>
</dbReference>
<dbReference type="InterPro" id="IPR041698">
    <property type="entry name" value="Methyltransf_25"/>
</dbReference>
<gene>
    <name evidence="2" type="ORF">E37-7F_29</name>
</gene>
<dbReference type="GO" id="GO:0008168">
    <property type="term" value="F:methyltransferase activity"/>
    <property type="evidence" value="ECO:0007669"/>
    <property type="project" value="UniProtKB-KW"/>
</dbReference>
<feature type="domain" description="Methyltransferase" evidence="1">
    <location>
        <begin position="63"/>
        <end position="147"/>
    </location>
</feature>
<dbReference type="Pfam" id="PF13649">
    <property type="entry name" value="Methyltransf_25"/>
    <property type="match status" value="1"/>
</dbReference>
<dbReference type="AlphaFoldDB" id="G9BAQ6"/>
<dbReference type="Gene3D" id="3.40.50.150">
    <property type="entry name" value="Vaccinia Virus protein VP39"/>
    <property type="match status" value="1"/>
</dbReference>
<dbReference type="GO" id="GO:0032259">
    <property type="term" value="P:methylation"/>
    <property type="evidence" value="ECO:0007669"/>
    <property type="project" value="UniProtKB-KW"/>
</dbReference>
<dbReference type="SUPFAM" id="SSF53335">
    <property type="entry name" value="S-adenosyl-L-methionine-dependent methyltransferases"/>
    <property type="match status" value="1"/>
</dbReference>
<organism evidence="2">
    <name type="scientific">uncultured marine crenarchaeote E37-7F</name>
    <dbReference type="NCBI Taxonomy" id="907717"/>
    <lineage>
        <taxon>Archaea</taxon>
        <taxon>Candidatus Bathyarchaeota</taxon>
        <taxon>environmental samples</taxon>
    </lineage>
</organism>
<evidence type="ECO:0000259" key="1">
    <source>
        <dbReference type="Pfam" id="PF13649"/>
    </source>
</evidence>
<protein>
    <submittedName>
        <fullName evidence="2">Ubiquione/menaquione biosynthesis methyltransferase-like protein</fullName>
    </submittedName>
</protein>
<reference evidence="2" key="1">
    <citation type="journal article" date="2012" name="Environ. Microbiol.">
        <title>Genetic structure of three fosmid-fragments encoding 16S rRNA genes of the Miscellaneous Crenarchaeotic Group (MCG): implications for physiology and evolution of marine sedimentary archaea.</title>
        <authorList>
            <person name="Li P.Y."/>
            <person name="Xie B.B."/>
            <person name="Zhang X.Y."/>
            <person name="Qin Q.L."/>
            <person name="Dang H.Y."/>
            <person name="Wang X.M."/>
            <person name="Chen X.L."/>
            <person name="Yu J."/>
            <person name="Zhang Y.Z."/>
        </authorList>
    </citation>
    <scope>NUCLEOTIDE SEQUENCE</scope>
</reference>
<dbReference type="InterPro" id="IPR029063">
    <property type="entry name" value="SAM-dependent_MTases_sf"/>
</dbReference>
<proteinExistence type="predicted"/>
<sequence>MKPDEDAYGQEIWAFYNGRRSLEIVERDDGYIDATRTPTMYFSTYEEWAPHEKKAIEFVKGRVLDIGCGAGRHSLYLQEKGFDVLGIDNSPLAIKVCKLRGLNKAKVLSIGDIDFAPDSFNTILMLGNNFGLFGNFKMAQKILRKFHHITSLNALIIAETRDPYKTENPSHLEYQEFNRKRGRMSGQLRFRIRFRKYATPWFDYLLVSQKEMKEILKGTGWTVREFIDSEASHYIAIIEKN</sequence>
<accession>G9BAQ6</accession>
<evidence type="ECO:0000313" key="2">
    <source>
        <dbReference type="EMBL" id="ADQ54412.1"/>
    </source>
</evidence>
<dbReference type="EMBL" id="HQ214611">
    <property type="protein sequence ID" value="ADQ54412.1"/>
    <property type="molecule type" value="Genomic_DNA"/>
</dbReference>
<keyword evidence="2" id="KW-0489">Methyltransferase</keyword>
<keyword evidence="2" id="KW-0808">Transferase</keyword>
<name>G9BAQ6_9ARCH</name>